<name>A0A8J5X6Z2_DIALT</name>
<feature type="compositionally biased region" description="Low complexity" evidence="1">
    <location>
        <begin position="292"/>
        <end position="301"/>
    </location>
</feature>
<feature type="compositionally biased region" description="Pro residues" evidence="1">
    <location>
        <begin position="49"/>
        <end position="58"/>
    </location>
</feature>
<feature type="compositionally biased region" description="Gly residues" evidence="1">
    <location>
        <begin position="308"/>
        <end position="317"/>
    </location>
</feature>
<sequence length="412" mass="41204">MGAPPSMALVAHVGEPRAPPDDTHGDADAKACASAALGATLVPCELVAPAPPLPSPPPAKKKTRLTEPGKAPQPRGRPPKGKLWDADAGQWYDDPLYVPEPKAPKAPKAVGGSGSSGAAGFAAVPAAAGAGSTCADGAGAGDAWPPPPATKARAGESGQLPQPRGRPPKGKVWDPVLGSWVDDPAYVPQSKAPKHAGGKRVHADGSADGDADGTGRPLDAAACLGGIELVTSSLVTEVESAPGVVLASIHRPSPPPPPPKLAKHKLENGQIAQPRGRPPAGKVWDRDVGAWADDPAYAPQPKAKKPRGGGGGSGGMGADADTDARTQLVAISAAAELPAHVEPAGVPRELAEPGMGLLTAAADGVIFAQPSCSALMPVGVVAPLPAEFGEREVARELKADEGGAHLPCASRP</sequence>
<evidence type="ECO:0000256" key="1">
    <source>
        <dbReference type="SAM" id="MobiDB-lite"/>
    </source>
</evidence>
<dbReference type="EMBL" id="JAGTXO010000020">
    <property type="protein sequence ID" value="KAG8462476.1"/>
    <property type="molecule type" value="Genomic_DNA"/>
</dbReference>
<reference evidence="2" key="1">
    <citation type="submission" date="2021-05" db="EMBL/GenBank/DDBJ databases">
        <title>The genome of the haptophyte Pavlova lutheri (Diacronema luteri, Pavlovales) - a model for lipid biosynthesis in eukaryotic algae.</title>
        <authorList>
            <person name="Hulatt C.J."/>
            <person name="Posewitz M.C."/>
        </authorList>
    </citation>
    <scope>NUCLEOTIDE SEQUENCE</scope>
    <source>
        <strain evidence="2">NIVA-4/92</strain>
    </source>
</reference>
<comment type="caution">
    <text evidence="2">The sequence shown here is derived from an EMBL/GenBank/DDBJ whole genome shotgun (WGS) entry which is preliminary data.</text>
</comment>
<dbReference type="AlphaFoldDB" id="A0A8J5X6Z2"/>
<feature type="compositionally biased region" description="Low complexity" evidence="1">
    <location>
        <begin position="118"/>
        <end position="143"/>
    </location>
</feature>
<dbReference type="PRINTS" id="PR00929">
    <property type="entry name" value="ATHOOK"/>
</dbReference>
<dbReference type="Proteomes" id="UP000751190">
    <property type="component" value="Unassembled WGS sequence"/>
</dbReference>
<gene>
    <name evidence="2" type="ORF">KFE25_010301</name>
</gene>
<keyword evidence="3" id="KW-1185">Reference proteome</keyword>
<dbReference type="OrthoDB" id="10671501at2759"/>
<evidence type="ECO:0000313" key="3">
    <source>
        <dbReference type="Proteomes" id="UP000751190"/>
    </source>
</evidence>
<feature type="region of interest" description="Disordered" evidence="1">
    <location>
        <begin position="292"/>
        <end position="318"/>
    </location>
</feature>
<organism evidence="2 3">
    <name type="scientific">Diacronema lutheri</name>
    <name type="common">Unicellular marine alga</name>
    <name type="synonym">Monochrysis lutheri</name>
    <dbReference type="NCBI Taxonomy" id="2081491"/>
    <lineage>
        <taxon>Eukaryota</taxon>
        <taxon>Haptista</taxon>
        <taxon>Haptophyta</taxon>
        <taxon>Pavlovophyceae</taxon>
        <taxon>Pavlovales</taxon>
        <taxon>Pavlovaceae</taxon>
        <taxon>Diacronema</taxon>
    </lineage>
</organism>
<dbReference type="GO" id="GO:0003677">
    <property type="term" value="F:DNA binding"/>
    <property type="evidence" value="ECO:0007669"/>
    <property type="project" value="InterPro"/>
</dbReference>
<feature type="region of interest" description="Disordered" evidence="1">
    <location>
        <begin position="1"/>
        <end position="29"/>
    </location>
</feature>
<feature type="compositionally biased region" description="Basic and acidic residues" evidence="1">
    <location>
        <begin position="14"/>
        <end position="29"/>
    </location>
</feature>
<protein>
    <submittedName>
        <fullName evidence="2">Uncharacterized protein</fullName>
    </submittedName>
</protein>
<feature type="region of interest" description="Disordered" evidence="1">
    <location>
        <begin position="46"/>
        <end position="219"/>
    </location>
</feature>
<accession>A0A8J5X6Z2</accession>
<dbReference type="InterPro" id="IPR017956">
    <property type="entry name" value="AT_hook_DNA-bd_motif"/>
</dbReference>
<evidence type="ECO:0000313" key="2">
    <source>
        <dbReference type="EMBL" id="KAG8462476.1"/>
    </source>
</evidence>
<proteinExistence type="predicted"/>